<evidence type="ECO:0000313" key="9">
    <source>
        <dbReference type="Proteomes" id="UP000033710"/>
    </source>
</evidence>
<dbReference type="GO" id="GO:0008239">
    <property type="term" value="F:dipeptidyl-peptidase activity"/>
    <property type="evidence" value="ECO:0007669"/>
    <property type="project" value="TreeGrafter"/>
</dbReference>
<dbReference type="PANTHER" id="PTHR11010:SF117">
    <property type="entry name" value="SERINE PROTEASE 16"/>
    <property type="match status" value="1"/>
</dbReference>
<comment type="caution">
    <text evidence="8">The sequence shown here is derived from an EMBL/GenBank/DDBJ whole genome shotgun (WGS) entry which is preliminary data.</text>
</comment>
<dbReference type="GO" id="GO:0004180">
    <property type="term" value="F:carboxypeptidase activity"/>
    <property type="evidence" value="ECO:0007669"/>
    <property type="project" value="UniProtKB-KW"/>
</dbReference>
<organism evidence="8 9">
    <name type="scientific">Sporothrix schenckii 1099-18</name>
    <dbReference type="NCBI Taxonomy" id="1397361"/>
    <lineage>
        <taxon>Eukaryota</taxon>
        <taxon>Fungi</taxon>
        <taxon>Dikarya</taxon>
        <taxon>Ascomycota</taxon>
        <taxon>Pezizomycotina</taxon>
        <taxon>Sordariomycetes</taxon>
        <taxon>Sordariomycetidae</taxon>
        <taxon>Ophiostomatales</taxon>
        <taxon>Ophiostomataceae</taxon>
        <taxon>Sporothrix</taxon>
    </lineage>
</organism>
<dbReference type="Proteomes" id="UP000033710">
    <property type="component" value="Unassembled WGS sequence"/>
</dbReference>
<evidence type="ECO:0000256" key="4">
    <source>
        <dbReference type="ARBA" id="ARBA00022801"/>
    </source>
</evidence>
<dbReference type="Gene3D" id="3.40.50.1820">
    <property type="entry name" value="alpha/beta hydrolase"/>
    <property type="match status" value="2"/>
</dbReference>
<dbReference type="EMBL" id="AXCR01000004">
    <property type="protein sequence ID" value="KJR88979.1"/>
    <property type="molecule type" value="Genomic_DNA"/>
</dbReference>
<name>A0A0F2MIV1_SPOSC</name>
<evidence type="ECO:0000313" key="8">
    <source>
        <dbReference type="EMBL" id="KJR88979.1"/>
    </source>
</evidence>
<sequence>MRFSSRAAIAAWLLQLLSALPTASSLRTWQPIRELQKQIREDGPGEPSLATRDLPAYPVYNLSVPVDHFHNDSRYAPHVNDTFPLRYWFDASAYQPGGPVIVLAAGETNGANRLPFLQKGIAARLAQATHGLAVVLEHRYYGESVPYGNLSTAALRFLHTDQAMADTAYFATHVVFPGLEDEDLMPHVGAPWIVYGGSYAGVFAAFLRVLYPDVFWGAISSSGVTVAIHDYWQYYEAQRLFGPQECVQRTQKLLHVADQILLAGRQALDNEGDGRGGGHGDGDDSHDDIYEEQPVGQVPLAGALGDTPADLVAKLKGVFGLRNMTYDDDFASVLSDALGGWQDTNWDPAENNPNFGWYCTNVTADELLYPDVADRRGAVRDLIQATSYGAAFDALELPFLNFIGWVHATHPCNATERTQDQCFTNRNSTFFRQDDSTQRWRAWTYQYCTQWGYLATGSGVPSDQLPLISRLLDLDYLSIICRDAFGIDAPPDVESVNKLGGYDIRFPRLAIVDGEADPWRAATPHALGVPDRVSSTEEPFLLIPGAVHHWDEYGLFDNETTADLPPKTVRDVQADEVDFVTQWVADWQGQNPGDDGGV</sequence>
<dbReference type="InterPro" id="IPR029058">
    <property type="entry name" value="AB_hydrolase_fold"/>
</dbReference>
<keyword evidence="2" id="KW-0645">Protease</keyword>
<dbReference type="OrthoDB" id="1735038at2759"/>
<evidence type="ECO:0000256" key="7">
    <source>
        <dbReference type="SAM" id="SignalP"/>
    </source>
</evidence>
<evidence type="ECO:0000256" key="6">
    <source>
        <dbReference type="SAM" id="MobiDB-lite"/>
    </source>
</evidence>
<feature type="compositionally biased region" description="Basic and acidic residues" evidence="6">
    <location>
        <begin position="272"/>
        <end position="283"/>
    </location>
</feature>
<keyword evidence="8" id="KW-0121">Carboxypeptidase</keyword>
<keyword evidence="5" id="KW-0325">Glycoprotein</keyword>
<dbReference type="Pfam" id="PF05577">
    <property type="entry name" value="Peptidase_S28"/>
    <property type="match status" value="2"/>
</dbReference>
<comment type="similarity">
    <text evidence="1">Belongs to the peptidase S28 family.</text>
</comment>
<dbReference type="AlphaFoldDB" id="A0A0F2MIV1"/>
<dbReference type="RefSeq" id="XP_016591655.1">
    <property type="nucleotide sequence ID" value="XM_016733967.1"/>
</dbReference>
<evidence type="ECO:0000256" key="2">
    <source>
        <dbReference type="ARBA" id="ARBA00022670"/>
    </source>
</evidence>
<reference evidence="8 9" key="1">
    <citation type="journal article" date="2014" name="BMC Genomics">
        <title>Comparative genomics of the major fungal agents of human and animal Sporotrichosis: Sporothrix schenckii and Sporothrix brasiliensis.</title>
        <authorList>
            <person name="Teixeira M.M."/>
            <person name="de Almeida L.G."/>
            <person name="Kubitschek-Barreira P."/>
            <person name="Alves F.L."/>
            <person name="Kioshima E.S."/>
            <person name="Abadio A.K."/>
            <person name="Fernandes L."/>
            <person name="Derengowski L.S."/>
            <person name="Ferreira K.S."/>
            <person name="Souza R.C."/>
            <person name="Ruiz J.C."/>
            <person name="de Andrade N.C."/>
            <person name="Paes H.C."/>
            <person name="Nicola A.M."/>
            <person name="Albuquerque P."/>
            <person name="Gerber A.L."/>
            <person name="Martins V.P."/>
            <person name="Peconick L.D."/>
            <person name="Neto A.V."/>
            <person name="Chaucanez C.B."/>
            <person name="Silva P.A."/>
            <person name="Cunha O.L."/>
            <person name="de Oliveira F.F."/>
            <person name="dos Santos T.C."/>
            <person name="Barros A.L."/>
            <person name="Soares M.A."/>
            <person name="de Oliveira L.M."/>
            <person name="Marini M.M."/>
            <person name="Villalobos-Duno H."/>
            <person name="Cunha M.M."/>
            <person name="de Hoog S."/>
            <person name="da Silveira J.F."/>
            <person name="Henrissat B."/>
            <person name="Nino-Vega G.A."/>
            <person name="Cisalpino P.S."/>
            <person name="Mora-Montes H.M."/>
            <person name="Almeida S.R."/>
            <person name="Stajich J.E."/>
            <person name="Lopes-Bezerra L.M."/>
            <person name="Vasconcelos A.T."/>
            <person name="Felipe M.S."/>
        </authorList>
    </citation>
    <scope>NUCLEOTIDE SEQUENCE [LARGE SCALE GENOMIC DNA]</scope>
    <source>
        <strain evidence="8 9">1099-18</strain>
    </source>
</reference>
<proteinExistence type="inferred from homology"/>
<protein>
    <submittedName>
        <fullName evidence="8">Serine carboxypeptidase S28 family protein</fullName>
    </submittedName>
</protein>
<feature type="region of interest" description="Disordered" evidence="6">
    <location>
        <begin position="269"/>
        <end position="290"/>
    </location>
</feature>
<accession>A0A0F2MIV1</accession>
<evidence type="ECO:0000256" key="1">
    <source>
        <dbReference type="ARBA" id="ARBA00011079"/>
    </source>
</evidence>
<dbReference type="PANTHER" id="PTHR11010">
    <property type="entry name" value="PROTEASE S28 PRO-X CARBOXYPEPTIDASE-RELATED"/>
    <property type="match status" value="1"/>
</dbReference>
<dbReference type="InterPro" id="IPR008758">
    <property type="entry name" value="Peptidase_S28"/>
</dbReference>
<feature type="chain" id="PRO_5002455454" evidence="7">
    <location>
        <begin position="20"/>
        <end position="598"/>
    </location>
</feature>
<dbReference type="GO" id="GO:0070008">
    <property type="term" value="F:serine-type exopeptidase activity"/>
    <property type="evidence" value="ECO:0007669"/>
    <property type="project" value="InterPro"/>
</dbReference>
<dbReference type="FunFam" id="3.40.50.1820:FF:000251">
    <property type="entry name" value="Extracelular serine carboxypeptidase, putative"/>
    <property type="match status" value="1"/>
</dbReference>
<gene>
    <name evidence="8" type="ORF">SPSK_07303</name>
</gene>
<dbReference type="GO" id="GO:0006508">
    <property type="term" value="P:proteolysis"/>
    <property type="evidence" value="ECO:0007669"/>
    <property type="project" value="UniProtKB-KW"/>
</dbReference>
<reference evidence="8 9" key="2">
    <citation type="journal article" date="2015" name="Eukaryot. Cell">
        <title>Asexual propagation of a virulent clone complex in a human and feline outbreak of sporotrichosis.</title>
        <authorList>
            <person name="Teixeira Mde M."/>
            <person name="Rodrigues A.M."/>
            <person name="Tsui C.K."/>
            <person name="de Almeida L.G."/>
            <person name="Van Diepeningen A.D."/>
            <person name="van den Ende B.G."/>
            <person name="Fernandes G.F."/>
            <person name="Kano R."/>
            <person name="Hamelin R.C."/>
            <person name="Lopes-Bezerra L.M."/>
            <person name="Vasconcelos A.T."/>
            <person name="de Hoog S."/>
            <person name="de Camargo Z.P."/>
            <person name="Felipe M.S."/>
        </authorList>
    </citation>
    <scope>NUCLEOTIDE SEQUENCE [LARGE SCALE GENOMIC DNA]</scope>
    <source>
        <strain evidence="8 9">1099-18</strain>
    </source>
</reference>
<keyword evidence="4" id="KW-0378">Hydrolase</keyword>
<evidence type="ECO:0000256" key="5">
    <source>
        <dbReference type="ARBA" id="ARBA00023180"/>
    </source>
</evidence>
<dbReference type="VEuPathDB" id="FungiDB:SPSK_07303"/>
<feature type="signal peptide" evidence="7">
    <location>
        <begin position="1"/>
        <end position="19"/>
    </location>
</feature>
<dbReference type="SUPFAM" id="SSF53474">
    <property type="entry name" value="alpha/beta-Hydrolases"/>
    <property type="match status" value="1"/>
</dbReference>
<evidence type="ECO:0000256" key="3">
    <source>
        <dbReference type="ARBA" id="ARBA00022729"/>
    </source>
</evidence>
<dbReference type="KEGG" id="ssck:SPSK_07303"/>
<keyword evidence="3 7" id="KW-0732">Signal</keyword>
<dbReference type="GeneID" id="27669244"/>